<reference evidence="2 3" key="1">
    <citation type="journal article" date="2020" name="Nat. Food">
        <title>A phased Vanilla planifolia genome enables genetic improvement of flavour and production.</title>
        <authorList>
            <person name="Hasing T."/>
            <person name="Tang H."/>
            <person name="Brym M."/>
            <person name="Khazi F."/>
            <person name="Huang T."/>
            <person name="Chambers A.H."/>
        </authorList>
    </citation>
    <scope>NUCLEOTIDE SEQUENCE [LARGE SCALE GENOMIC DNA]</scope>
    <source>
        <tissue evidence="2">Leaf</tissue>
    </source>
</reference>
<gene>
    <name evidence="2" type="ORF">HPP92_023071</name>
</gene>
<protein>
    <submittedName>
        <fullName evidence="2">Uncharacterized protein</fullName>
    </submittedName>
</protein>
<dbReference type="OrthoDB" id="775425at2759"/>
<evidence type="ECO:0000313" key="3">
    <source>
        <dbReference type="Proteomes" id="UP000636800"/>
    </source>
</evidence>
<organism evidence="2 3">
    <name type="scientific">Vanilla planifolia</name>
    <name type="common">Vanilla</name>
    <dbReference type="NCBI Taxonomy" id="51239"/>
    <lineage>
        <taxon>Eukaryota</taxon>
        <taxon>Viridiplantae</taxon>
        <taxon>Streptophyta</taxon>
        <taxon>Embryophyta</taxon>
        <taxon>Tracheophyta</taxon>
        <taxon>Spermatophyta</taxon>
        <taxon>Magnoliopsida</taxon>
        <taxon>Liliopsida</taxon>
        <taxon>Asparagales</taxon>
        <taxon>Orchidaceae</taxon>
        <taxon>Vanilloideae</taxon>
        <taxon>Vanilleae</taxon>
        <taxon>Vanilla</taxon>
    </lineage>
</organism>
<sequence>MTGGRAAGTRPSQATEQNFQPLKRKMPFTSARPPFDSPNEYHFFSPAVKDRAASTEATEAIFIKTP</sequence>
<dbReference type="Proteomes" id="UP000636800">
    <property type="component" value="Chromosome 12"/>
</dbReference>
<keyword evidence="3" id="KW-1185">Reference proteome</keyword>
<dbReference type="AlphaFoldDB" id="A0A835UCH8"/>
<feature type="compositionally biased region" description="Polar residues" evidence="1">
    <location>
        <begin position="10"/>
        <end position="20"/>
    </location>
</feature>
<comment type="caution">
    <text evidence="2">The sequence shown here is derived from an EMBL/GenBank/DDBJ whole genome shotgun (WGS) entry which is preliminary data.</text>
</comment>
<dbReference type="EMBL" id="JADCNL010000012">
    <property type="protein sequence ID" value="KAG0457914.1"/>
    <property type="molecule type" value="Genomic_DNA"/>
</dbReference>
<evidence type="ECO:0000313" key="2">
    <source>
        <dbReference type="EMBL" id="KAG0457914.1"/>
    </source>
</evidence>
<accession>A0A835UCH8</accession>
<evidence type="ECO:0000256" key="1">
    <source>
        <dbReference type="SAM" id="MobiDB-lite"/>
    </source>
</evidence>
<proteinExistence type="predicted"/>
<feature type="non-terminal residue" evidence="2">
    <location>
        <position position="66"/>
    </location>
</feature>
<feature type="region of interest" description="Disordered" evidence="1">
    <location>
        <begin position="1"/>
        <end position="37"/>
    </location>
</feature>
<name>A0A835UCH8_VANPL</name>